<dbReference type="InterPro" id="IPR052077">
    <property type="entry name" value="CcrZ_PhaseVar_Mediator"/>
</dbReference>
<dbReference type="PANTHER" id="PTHR40086">
    <property type="entry name" value="PHOSPHOTRANSFERASE YTMP-RELATED"/>
    <property type="match status" value="1"/>
</dbReference>
<dbReference type="SUPFAM" id="SSF56112">
    <property type="entry name" value="Protein kinase-like (PK-like)"/>
    <property type="match status" value="1"/>
</dbReference>
<proteinExistence type="predicted"/>
<reference evidence="2 3" key="1">
    <citation type="submission" date="2021-04" db="EMBL/GenBank/DDBJ databases">
        <title>Nocardia tengchongensis.</title>
        <authorList>
            <person name="Zhuang k."/>
            <person name="Ran Y."/>
            <person name="Li W."/>
        </authorList>
    </citation>
    <scope>NUCLEOTIDE SEQUENCE [LARGE SCALE GENOMIC DNA]</scope>
    <source>
        <strain evidence="2 3">CFH S0057</strain>
    </source>
</reference>
<dbReference type="InterPro" id="IPR002575">
    <property type="entry name" value="Aminoglycoside_PTrfase"/>
</dbReference>
<gene>
    <name evidence="2" type="ORF">KHQ06_16900</name>
</gene>
<dbReference type="InterPro" id="IPR011009">
    <property type="entry name" value="Kinase-like_dom_sf"/>
</dbReference>
<evidence type="ECO:0000259" key="1">
    <source>
        <dbReference type="Pfam" id="PF01636"/>
    </source>
</evidence>
<dbReference type="Gene3D" id="1.25.40.10">
    <property type="entry name" value="Tetratricopeptide repeat domain"/>
    <property type="match status" value="1"/>
</dbReference>
<organism evidence="2 3">
    <name type="scientific">Nocardia tengchongensis</name>
    <dbReference type="NCBI Taxonomy" id="2055889"/>
    <lineage>
        <taxon>Bacteria</taxon>
        <taxon>Bacillati</taxon>
        <taxon>Actinomycetota</taxon>
        <taxon>Actinomycetes</taxon>
        <taxon>Mycobacteriales</taxon>
        <taxon>Nocardiaceae</taxon>
        <taxon>Nocardia</taxon>
    </lineage>
</organism>
<sequence length="647" mass="71443">MFGRRGRDPPRDANRADELTAAIATESTGPVAERLTLAAANARRILGHTDDALDIYTTLWSAGSGQVRLDAGLWAADLHMCQGRFAQALELCDQLDELADVDDREFLGDIARLRHLIYRMSFDTDSAARYLADADTHYEAAESIVGQSNIATNRAELLALTDPAAGIAAAADAIAIQRDLGALHELGKVHTALGIAYLALADLEAADRAFADACETLDRAGYRSGRARAELFRAGLHARRGDRAAAVTGARWAVSELEAANVYPALVLLARTVLALFGWSDPAVSLAAARAVTRIQPPTPDQDLDHAAQVIFAKVLGMDPATYYREAITRTDAAAGYYNHNVRIDSPSGPVNVRIPVAGADMMDLHVWPEVEILRAIEPFVTAAPRVRWESTDPTYQIQDHIEGELLDHIAPRGQAVPPFVPREVARLFGDLRLIPRALLPQSHQSDLSDDPFAFASRLSDVTRRVFRDNRDRYGRLYQDLEIPPDPFATIETGWRTLEPRPFRLLHADVHRKNMIIRDGREVVFLDWELALYGDPLYDVASHLHKMGYHSDEQACFLEQWATAEPAASTHGWESDLQTYLNHERIKSVIVDAVRYSKVLIEGSRSPDQEAALVKNLIVKLSLAHQVWGRDSNFDPTFVDSALRAGG</sequence>
<dbReference type="PANTHER" id="PTHR40086:SF1">
    <property type="entry name" value="CELL CYCLE REGULATOR CCRZ"/>
    <property type="match status" value="1"/>
</dbReference>
<keyword evidence="3" id="KW-1185">Reference proteome</keyword>
<evidence type="ECO:0000313" key="2">
    <source>
        <dbReference type="EMBL" id="QVI24294.1"/>
    </source>
</evidence>
<name>A0ABX8CZN0_9NOCA</name>
<dbReference type="EMBL" id="CP074371">
    <property type="protein sequence ID" value="QVI24294.1"/>
    <property type="molecule type" value="Genomic_DNA"/>
</dbReference>
<accession>A0ABX8CZN0</accession>
<feature type="domain" description="Aminoglycoside phosphotransferase" evidence="1">
    <location>
        <begin position="333"/>
        <end position="564"/>
    </location>
</feature>
<evidence type="ECO:0000313" key="3">
    <source>
        <dbReference type="Proteomes" id="UP000683310"/>
    </source>
</evidence>
<protein>
    <submittedName>
        <fullName evidence="2">Aminoglycoside phosphotransferase family protein</fullName>
    </submittedName>
</protein>
<dbReference type="Proteomes" id="UP000683310">
    <property type="component" value="Chromosome"/>
</dbReference>
<dbReference type="Gene3D" id="3.90.1200.10">
    <property type="match status" value="1"/>
</dbReference>
<dbReference type="Pfam" id="PF01636">
    <property type="entry name" value="APH"/>
    <property type="match status" value="1"/>
</dbReference>
<dbReference type="InterPro" id="IPR011990">
    <property type="entry name" value="TPR-like_helical_dom_sf"/>
</dbReference>